<comment type="caution">
    <text evidence="1">The sequence shown here is derived from an EMBL/GenBank/DDBJ whole genome shotgun (WGS) entry which is preliminary data.</text>
</comment>
<dbReference type="EMBL" id="SRLA01000009">
    <property type="protein sequence ID" value="TGE03341.1"/>
    <property type="molecule type" value="Genomic_DNA"/>
</dbReference>
<evidence type="ECO:0000313" key="1">
    <source>
        <dbReference type="EMBL" id="TGE03341.1"/>
    </source>
</evidence>
<dbReference type="RefSeq" id="WP_135437105.1">
    <property type="nucleotide sequence ID" value="NZ_SRLA01000009.1"/>
</dbReference>
<dbReference type="Proteomes" id="UP000298337">
    <property type="component" value="Unassembled WGS sequence"/>
</dbReference>
<reference evidence="1 2" key="1">
    <citation type="submission" date="2019-04" db="EMBL/GenBank/DDBJ databases">
        <authorList>
            <person name="Feng G."/>
            <person name="Zhang J."/>
            <person name="Zhu H."/>
        </authorList>
    </citation>
    <scope>NUCLEOTIDE SEQUENCE [LARGE SCALE GENOMIC DNA]</scope>
    <source>
        <strain evidence="1 2">92R-1</strain>
    </source>
</reference>
<gene>
    <name evidence="1" type="ORF">EU556_25840</name>
</gene>
<sequence>MHTDLLASTQPSLAIVALLLLGSPELLNPVTFSQASLPDPAWLPRTLALTPAEEIERLAA</sequence>
<proteinExistence type="predicted"/>
<evidence type="ECO:0000313" key="2">
    <source>
        <dbReference type="Proteomes" id="UP000298337"/>
    </source>
</evidence>
<organism evidence="1 2">
    <name type="scientific">Hymenobacter fodinae</name>
    <dbReference type="NCBI Taxonomy" id="2510796"/>
    <lineage>
        <taxon>Bacteria</taxon>
        <taxon>Pseudomonadati</taxon>
        <taxon>Bacteroidota</taxon>
        <taxon>Cytophagia</taxon>
        <taxon>Cytophagales</taxon>
        <taxon>Hymenobacteraceae</taxon>
        <taxon>Hymenobacter</taxon>
    </lineage>
</organism>
<dbReference type="AlphaFoldDB" id="A0A4Z0NYB8"/>
<name>A0A4Z0NYB8_9BACT</name>
<accession>A0A4Z0NYB8</accession>
<keyword evidence="2" id="KW-1185">Reference proteome</keyword>
<protein>
    <submittedName>
        <fullName evidence="1">Uncharacterized protein</fullName>
    </submittedName>
</protein>